<evidence type="ECO:0000313" key="10">
    <source>
        <dbReference type="Proteomes" id="UP000276133"/>
    </source>
</evidence>
<evidence type="ECO:0000313" key="9">
    <source>
        <dbReference type="EMBL" id="RNA07011.1"/>
    </source>
</evidence>
<evidence type="ECO:0000256" key="3">
    <source>
        <dbReference type="ARBA" id="ARBA00022801"/>
    </source>
</evidence>
<dbReference type="InterPro" id="IPR001506">
    <property type="entry name" value="Peptidase_M12A"/>
</dbReference>
<protein>
    <recommendedName>
        <fullName evidence="8">Peptidase M12A domain-containing protein</fullName>
    </recommendedName>
</protein>
<evidence type="ECO:0000259" key="8">
    <source>
        <dbReference type="PROSITE" id="PS51864"/>
    </source>
</evidence>
<dbReference type="STRING" id="10195.A0A3M7Q7P0"/>
<evidence type="ECO:0000256" key="7">
    <source>
        <dbReference type="SAM" id="SignalP"/>
    </source>
</evidence>
<gene>
    <name evidence="9" type="ORF">BpHYR1_046627</name>
</gene>
<dbReference type="GO" id="GO:0004222">
    <property type="term" value="F:metalloendopeptidase activity"/>
    <property type="evidence" value="ECO:0007669"/>
    <property type="project" value="InterPro"/>
</dbReference>
<feature type="domain" description="Peptidase M12A" evidence="8">
    <location>
        <begin position="47"/>
        <end position="288"/>
    </location>
</feature>
<comment type="caution">
    <text evidence="9">The sequence shown here is derived from an EMBL/GenBank/DDBJ whole genome shotgun (WGS) entry which is preliminary data.</text>
</comment>
<dbReference type="EMBL" id="REGN01007196">
    <property type="protein sequence ID" value="RNA07011.1"/>
    <property type="molecule type" value="Genomic_DNA"/>
</dbReference>
<reference evidence="9 10" key="1">
    <citation type="journal article" date="2018" name="Sci. Rep.">
        <title>Genomic signatures of local adaptation to the degree of environmental predictability in rotifers.</title>
        <authorList>
            <person name="Franch-Gras L."/>
            <person name="Hahn C."/>
            <person name="Garcia-Roger E.M."/>
            <person name="Carmona M.J."/>
            <person name="Serra M."/>
            <person name="Gomez A."/>
        </authorList>
    </citation>
    <scope>NUCLEOTIDE SEQUENCE [LARGE SCALE GENOMIC DNA]</scope>
    <source>
        <strain evidence="9">HYR1</strain>
    </source>
</reference>
<sequence length="288" mass="31949">MLFIELFGLIVSINFINSYPLQFDHNAPSNIFEMKKKVALKQKTLSRGYAKDLLETQKWTNGIVPYTIDNASYSADDISIIYSGMKLIEDSTRVDGKDCIKFVKRTTQTTYLSIFDGTGCWSYLGKVFTGAQQLSLKIPTQSSPGSCLFTGTVAHEFDHEHVRPDRNSFVRINWNKIQPDATRNFQIVSNGLDLVFSDFPQYVTKFTSLIRGPSLVTYIFFVLCFGFNTSCDGGGCSNESDSCSDDVYGCIDDVDDCSDGAIVNVSISDNLGGSLLNHTGFATLLRLP</sequence>
<dbReference type="Pfam" id="PF01400">
    <property type="entry name" value="Astacin"/>
    <property type="match status" value="1"/>
</dbReference>
<dbReference type="AlphaFoldDB" id="A0A3M7Q7P0"/>
<keyword evidence="4" id="KW-0862">Zinc</keyword>
<organism evidence="9 10">
    <name type="scientific">Brachionus plicatilis</name>
    <name type="common">Marine rotifer</name>
    <name type="synonym">Brachionus muelleri</name>
    <dbReference type="NCBI Taxonomy" id="10195"/>
    <lineage>
        <taxon>Eukaryota</taxon>
        <taxon>Metazoa</taxon>
        <taxon>Spiralia</taxon>
        <taxon>Gnathifera</taxon>
        <taxon>Rotifera</taxon>
        <taxon>Eurotatoria</taxon>
        <taxon>Monogononta</taxon>
        <taxon>Pseudotrocha</taxon>
        <taxon>Ploima</taxon>
        <taxon>Brachionidae</taxon>
        <taxon>Brachionus</taxon>
    </lineage>
</organism>
<feature type="active site" evidence="6">
    <location>
        <position position="156"/>
    </location>
</feature>
<dbReference type="InterPro" id="IPR006026">
    <property type="entry name" value="Peptidase_Metallo"/>
</dbReference>
<dbReference type="SUPFAM" id="SSF55486">
    <property type="entry name" value="Metalloproteases ('zincins'), catalytic domain"/>
    <property type="match status" value="1"/>
</dbReference>
<dbReference type="GO" id="GO:0006508">
    <property type="term" value="P:proteolysis"/>
    <property type="evidence" value="ECO:0007669"/>
    <property type="project" value="UniProtKB-KW"/>
</dbReference>
<evidence type="ECO:0000256" key="6">
    <source>
        <dbReference type="PROSITE-ProRule" id="PRU01211"/>
    </source>
</evidence>
<dbReference type="PROSITE" id="PS51864">
    <property type="entry name" value="ASTACIN"/>
    <property type="match status" value="1"/>
</dbReference>
<keyword evidence="5" id="KW-0482">Metalloprotease</keyword>
<dbReference type="PANTHER" id="PTHR10127">
    <property type="entry name" value="DISCOIDIN, CUB, EGF, LAMININ , AND ZINC METALLOPROTEASE DOMAIN CONTAINING"/>
    <property type="match status" value="1"/>
</dbReference>
<dbReference type="InterPro" id="IPR024079">
    <property type="entry name" value="MetalloPept_cat_dom_sf"/>
</dbReference>
<comment type="caution">
    <text evidence="6">Lacks conserved residue(s) required for the propagation of feature annotation.</text>
</comment>
<name>A0A3M7Q7P0_BRAPC</name>
<proteinExistence type="predicted"/>
<dbReference type="Gene3D" id="3.40.390.10">
    <property type="entry name" value="Collagenase (Catalytic Domain)"/>
    <property type="match status" value="1"/>
</dbReference>
<accession>A0A3M7Q7P0</accession>
<dbReference type="GO" id="GO:0008270">
    <property type="term" value="F:zinc ion binding"/>
    <property type="evidence" value="ECO:0007669"/>
    <property type="project" value="InterPro"/>
</dbReference>
<evidence type="ECO:0000256" key="2">
    <source>
        <dbReference type="ARBA" id="ARBA00022723"/>
    </source>
</evidence>
<keyword evidence="2" id="KW-0479">Metal-binding</keyword>
<dbReference type="PANTHER" id="PTHR10127:SF780">
    <property type="entry name" value="METALLOENDOPEPTIDASE"/>
    <property type="match status" value="1"/>
</dbReference>
<evidence type="ECO:0000256" key="1">
    <source>
        <dbReference type="ARBA" id="ARBA00022670"/>
    </source>
</evidence>
<feature type="signal peptide" evidence="7">
    <location>
        <begin position="1"/>
        <end position="18"/>
    </location>
</feature>
<evidence type="ECO:0000256" key="5">
    <source>
        <dbReference type="ARBA" id="ARBA00023049"/>
    </source>
</evidence>
<evidence type="ECO:0000256" key="4">
    <source>
        <dbReference type="ARBA" id="ARBA00022833"/>
    </source>
</evidence>
<keyword evidence="1" id="KW-0645">Protease</keyword>
<dbReference type="OrthoDB" id="291007at2759"/>
<dbReference type="SMART" id="SM00235">
    <property type="entry name" value="ZnMc"/>
    <property type="match status" value="1"/>
</dbReference>
<dbReference type="Proteomes" id="UP000276133">
    <property type="component" value="Unassembled WGS sequence"/>
</dbReference>
<keyword evidence="10" id="KW-1185">Reference proteome</keyword>
<keyword evidence="3" id="KW-0378">Hydrolase</keyword>
<feature type="chain" id="PRO_5018216813" description="Peptidase M12A domain-containing protein" evidence="7">
    <location>
        <begin position="19"/>
        <end position="288"/>
    </location>
</feature>
<keyword evidence="7" id="KW-0732">Signal</keyword>